<protein>
    <submittedName>
        <fullName evidence="2">DUF692 family protein</fullName>
    </submittedName>
</protein>
<proteinExistence type="predicted"/>
<comment type="caution">
    <text evidence="2">The sequence shown here is derived from an EMBL/GenBank/DDBJ whole genome shotgun (WGS) entry which is preliminary data.</text>
</comment>
<dbReference type="RefSeq" id="WP_155708199.1">
    <property type="nucleotide sequence ID" value="NZ_BMWU01000032.1"/>
</dbReference>
<dbReference type="Gene3D" id="3.20.20.150">
    <property type="entry name" value="Divalent-metal-dependent TIM barrel enzymes"/>
    <property type="match status" value="1"/>
</dbReference>
<dbReference type="NCBIfam" id="NF003818">
    <property type="entry name" value="PRK05409.1"/>
    <property type="match status" value="1"/>
</dbReference>
<keyword evidence="3" id="KW-1185">Reference proteome</keyword>
<accession>A0A6I3XKG2</accession>
<name>A0A6I3XKG2_9BURK</name>
<dbReference type="InterPro" id="IPR036237">
    <property type="entry name" value="Xyl_isomerase-like_sf"/>
</dbReference>
<evidence type="ECO:0000313" key="2">
    <source>
        <dbReference type="EMBL" id="MUI12215.1"/>
    </source>
</evidence>
<reference evidence="2 3" key="1">
    <citation type="submission" date="2019-11" db="EMBL/GenBank/DDBJ databases">
        <title>Draft Genome Sequences of Six Type Strains of the Genus Massilia.</title>
        <authorList>
            <person name="Miess H."/>
            <person name="Frediansyah A."/>
            <person name="Goeker M."/>
            <person name="Gross H."/>
        </authorList>
    </citation>
    <scope>NUCLEOTIDE SEQUENCE [LARGE SCALE GENOMIC DNA]</scope>
    <source>
        <strain evidence="2 3">DSM 17513</strain>
    </source>
</reference>
<sequence>MAAQAVLAGVGLRAPHYRDFLAGRPRAGWLEVHTENYLAEGGRDVHVLHRLRRDYPVSLHGVGLGLGSAHGIAPDHLERIRALAERIEPFLVSEHLSWGAVPGRHLHDLLPLTLDDATLDLVAGRVARVQDVLKRQLLVENVSAYVRFAADAMSEAEFMAALARRTGCGLLLDINNLYVNQCNHGEDALAALAAIEPGQVGEFHLGGHLVTPDAVIDHHGAAIAAPVWRLYEAALERFGAIPTLIEWDAGVPPLEVLLAEADQAAARLALAPMVPAQAARPLPARVPAREPDPGGLADLAAMQYDFAGALLSPDREGAFAAALQPAPPASRLAVYRRNLAGTWTRVLAAACPVVAQLVGDDFFAALAREYGMRHPAADADLNTFGTGFASFLDDFPHVAGLPYLPDMARLEWLLHRASHAADAEPLAPAALAGLAPAAFEGCRLVPHPAATVFSSRWAVVPLWQAHQPGRGVPFPDDIAQASHGLVHRPGWQPDVLALDTAGYRALSALEEGATVGAAIDAALAADARFDFAAWLQRSMAHGAFAALRMADDGEQ</sequence>
<organism evidence="2 3">
    <name type="scientific">Pseudoduganella dura</name>
    <dbReference type="NCBI Taxonomy" id="321982"/>
    <lineage>
        <taxon>Bacteria</taxon>
        <taxon>Pseudomonadati</taxon>
        <taxon>Pseudomonadota</taxon>
        <taxon>Betaproteobacteria</taxon>
        <taxon>Burkholderiales</taxon>
        <taxon>Oxalobacteraceae</taxon>
        <taxon>Telluria group</taxon>
        <taxon>Pseudoduganella</taxon>
    </lineage>
</organism>
<dbReference type="AlphaFoldDB" id="A0A6I3XKG2"/>
<evidence type="ECO:0000259" key="1">
    <source>
        <dbReference type="Pfam" id="PF09836"/>
    </source>
</evidence>
<dbReference type="InterPro" id="IPR007801">
    <property type="entry name" value="MbnB/TglH/ChrH"/>
</dbReference>
<dbReference type="Pfam" id="PF05114">
    <property type="entry name" value="MbnB_TglH_ChrH"/>
    <property type="match status" value="1"/>
</dbReference>
<dbReference type="OrthoDB" id="9763101at2"/>
<dbReference type="PANTHER" id="PTHR42194:SF1">
    <property type="entry name" value="UPF0276 PROTEIN HI_1600"/>
    <property type="match status" value="1"/>
</dbReference>
<dbReference type="InterPro" id="IPR018640">
    <property type="entry name" value="DUF2063"/>
</dbReference>
<dbReference type="EMBL" id="WNWM01000002">
    <property type="protein sequence ID" value="MUI12215.1"/>
    <property type="molecule type" value="Genomic_DNA"/>
</dbReference>
<feature type="domain" description="Putative DNA-binding" evidence="1">
    <location>
        <begin position="302"/>
        <end position="392"/>
    </location>
</feature>
<dbReference type="Gene3D" id="1.10.150.690">
    <property type="entry name" value="DUF2063"/>
    <property type="match status" value="1"/>
</dbReference>
<dbReference type="InterPro" id="IPR044922">
    <property type="entry name" value="DUF2063_N_sf"/>
</dbReference>
<dbReference type="PANTHER" id="PTHR42194">
    <property type="entry name" value="UPF0276 PROTEIN HI_1600"/>
    <property type="match status" value="1"/>
</dbReference>
<evidence type="ECO:0000313" key="3">
    <source>
        <dbReference type="Proteomes" id="UP000431684"/>
    </source>
</evidence>
<dbReference type="SUPFAM" id="SSF51658">
    <property type="entry name" value="Xylose isomerase-like"/>
    <property type="match status" value="1"/>
</dbReference>
<gene>
    <name evidence="2" type="ORF">GJV26_06950</name>
</gene>
<dbReference type="Proteomes" id="UP000431684">
    <property type="component" value="Unassembled WGS sequence"/>
</dbReference>
<dbReference type="Pfam" id="PF09836">
    <property type="entry name" value="DUF2063"/>
    <property type="match status" value="1"/>
</dbReference>